<dbReference type="InterPro" id="IPR011644">
    <property type="entry name" value="Heme_NO-bd"/>
</dbReference>
<dbReference type="Gene3D" id="3.90.1520.10">
    <property type="entry name" value="H-NOX domain"/>
    <property type="match status" value="1"/>
</dbReference>
<protein>
    <recommendedName>
        <fullName evidence="1">Heme NO-binding domain-containing protein</fullName>
    </recommendedName>
</protein>
<gene>
    <name evidence="2" type="ORF">B0W48_04250</name>
</gene>
<dbReference type="SUPFAM" id="SSF111126">
    <property type="entry name" value="Ligand-binding domain in the NO signalling and Golgi transport"/>
    <property type="match status" value="1"/>
</dbReference>
<organism evidence="2 3">
    <name type="scientific">Pseudoalteromonas aliena</name>
    <dbReference type="NCBI Taxonomy" id="247523"/>
    <lineage>
        <taxon>Bacteria</taxon>
        <taxon>Pseudomonadati</taxon>
        <taxon>Pseudomonadota</taxon>
        <taxon>Gammaproteobacteria</taxon>
        <taxon>Alteromonadales</taxon>
        <taxon>Pseudoalteromonadaceae</taxon>
        <taxon>Pseudoalteromonas</taxon>
    </lineage>
</organism>
<feature type="domain" description="Heme NO-binding" evidence="1">
    <location>
        <begin position="2"/>
        <end position="161"/>
    </location>
</feature>
<evidence type="ECO:0000313" key="3">
    <source>
        <dbReference type="Proteomes" id="UP000188243"/>
    </source>
</evidence>
<dbReference type="KEGG" id="paln:B0W48_04250"/>
<dbReference type="STRING" id="247523.B0W48_04250"/>
<dbReference type="RefSeq" id="WP_077535783.1">
    <property type="nucleotide sequence ID" value="NZ_CP019628.1"/>
</dbReference>
<name>A0A1Q2GVE6_9GAMM</name>
<dbReference type="GO" id="GO:0020037">
    <property type="term" value="F:heme binding"/>
    <property type="evidence" value="ECO:0007669"/>
    <property type="project" value="InterPro"/>
</dbReference>
<dbReference type="Pfam" id="PF07700">
    <property type="entry name" value="HNOB"/>
    <property type="match status" value="1"/>
</dbReference>
<dbReference type="InterPro" id="IPR038158">
    <property type="entry name" value="H-NOX_domain_sf"/>
</dbReference>
<reference evidence="2 3" key="1">
    <citation type="submission" date="2017-02" db="EMBL/GenBank/DDBJ databases">
        <title>Complete genome sequence of the cold-active Pseudoalteromonas aliena strain EH1 isolated from Arctic seawater.</title>
        <authorList>
            <person name="Kim E."/>
            <person name="Heo E."/>
            <person name="Kim H."/>
            <person name="Kim D."/>
        </authorList>
    </citation>
    <scope>NUCLEOTIDE SEQUENCE [LARGE SCALE GENOMIC DNA]</scope>
    <source>
        <strain evidence="2 3">EH1</strain>
    </source>
</reference>
<accession>A0A1Q2GVE6</accession>
<dbReference type="EMBL" id="CP019628">
    <property type="protein sequence ID" value="AQP99084.1"/>
    <property type="molecule type" value="Genomic_DNA"/>
</dbReference>
<proteinExistence type="predicted"/>
<dbReference type="Proteomes" id="UP000188243">
    <property type="component" value="Chromosome"/>
</dbReference>
<evidence type="ECO:0000313" key="2">
    <source>
        <dbReference type="EMBL" id="AQP99084.1"/>
    </source>
</evidence>
<sequence>MKGIIFTEFLEMVENHFSVEVADQIIEQNDLDSKGAYTSVGNYDKQELIKLITSLSECVNLPVGVLLKEYGKYLLSHFLIYYPQFFQDLTTTFDFLDTIDRHVHVEVKKLYRDADLPSFQTKRLSSTKMQMFYHSSNPFALLAEGLIEGAANHFGENIHVNSDISENHQVATFNLTLVD</sequence>
<dbReference type="InterPro" id="IPR024096">
    <property type="entry name" value="NO_sig/Golgi_transp_ligand-bd"/>
</dbReference>
<evidence type="ECO:0000259" key="1">
    <source>
        <dbReference type="Pfam" id="PF07700"/>
    </source>
</evidence>
<dbReference type="AlphaFoldDB" id="A0A1Q2GVE6"/>